<evidence type="ECO:0000256" key="1">
    <source>
        <dbReference type="SAM" id="MobiDB-lite"/>
    </source>
</evidence>
<reference evidence="3" key="1">
    <citation type="journal article" date="2005" name="Nature">
        <title>The map-based sequence of the rice genome.</title>
        <authorList>
            <consortium name="International rice genome sequencing project (IRGSP)"/>
            <person name="Matsumoto T."/>
            <person name="Wu J."/>
            <person name="Kanamori H."/>
            <person name="Katayose Y."/>
            <person name="Fujisawa M."/>
            <person name="Namiki N."/>
            <person name="Mizuno H."/>
            <person name="Yamamoto K."/>
            <person name="Antonio B.A."/>
            <person name="Baba T."/>
            <person name="Sakata K."/>
            <person name="Nagamura Y."/>
            <person name="Aoki H."/>
            <person name="Arikawa K."/>
            <person name="Arita K."/>
            <person name="Bito T."/>
            <person name="Chiden Y."/>
            <person name="Fujitsuka N."/>
            <person name="Fukunaka R."/>
            <person name="Hamada M."/>
            <person name="Harada C."/>
            <person name="Hayashi A."/>
            <person name="Hijishita S."/>
            <person name="Honda M."/>
            <person name="Hosokawa S."/>
            <person name="Ichikawa Y."/>
            <person name="Idonuma A."/>
            <person name="Iijima M."/>
            <person name="Ikeda M."/>
            <person name="Ikeno M."/>
            <person name="Ito K."/>
            <person name="Ito S."/>
            <person name="Ito T."/>
            <person name="Ito Y."/>
            <person name="Ito Y."/>
            <person name="Iwabuchi A."/>
            <person name="Kamiya K."/>
            <person name="Karasawa W."/>
            <person name="Kurita K."/>
            <person name="Katagiri S."/>
            <person name="Kikuta A."/>
            <person name="Kobayashi H."/>
            <person name="Kobayashi N."/>
            <person name="Machita K."/>
            <person name="Maehara T."/>
            <person name="Masukawa M."/>
            <person name="Mizubayashi T."/>
            <person name="Mukai Y."/>
            <person name="Nagasaki H."/>
            <person name="Nagata Y."/>
            <person name="Naito S."/>
            <person name="Nakashima M."/>
            <person name="Nakama Y."/>
            <person name="Nakamichi Y."/>
            <person name="Nakamura M."/>
            <person name="Meguro A."/>
            <person name="Negishi M."/>
            <person name="Ohta I."/>
            <person name="Ohta T."/>
            <person name="Okamoto M."/>
            <person name="Ono N."/>
            <person name="Saji S."/>
            <person name="Sakaguchi M."/>
            <person name="Sakai K."/>
            <person name="Shibata M."/>
            <person name="Shimokawa T."/>
            <person name="Song J."/>
            <person name="Takazaki Y."/>
            <person name="Terasawa K."/>
            <person name="Tsugane M."/>
            <person name="Tsuji K."/>
            <person name="Ueda S."/>
            <person name="Waki K."/>
            <person name="Yamagata H."/>
            <person name="Yamamoto M."/>
            <person name="Yamamoto S."/>
            <person name="Yamane H."/>
            <person name="Yoshiki S."/>
            <person name="Yoshihara R."/>
            <person name="Yukawa K."/>
            <person name="Zhong H."/>
            <person name="Yano M."/>
            <person name="Yuan Q."/>
            <person name="Ouyang S."/>
            <person name="Liu J."/>
            <person name="Jones K.M."/>
            <person name="Gansberger K."/>
            <person name="Moffat K."/>
            <person name="Hill J."/>
            <person name="Bera J."/>
            <person name="Fadrosh D."/>
            <person name="Jin S."/>
            <person name="Johri S."/>
            <person name="Kim M."/>
            <person name="Overton L."/>
            <person name="Reardon M."/>
            <person name="Tsitrin T."/>
            <person name="Vuong H."/>
            <person name="Weaver B."/>
            <person name="Ciecko A."/>
            <person name="Tallon L."/>
            <person name="Jackson J."/>
            <person name="Pai G."/>
            <person name="Aken S.V."/>
            <person name="Utterback T."/>
            <person name="Reidmuller S."/>
            <person name="Feldblyum T."/>
            <person name="Hsiao J."/>
            <person name="Zismann V."/>
            <person name="Iobst S."/>
            <person name="de Vazeille A.R."/>
            <person name="Buell C.R."/>
            <person name="Ying K."/>
            <person name="Li Y."/>
            <person name="Lu T."/>
            <person name="Huang Y."/>
            <person name="Zhao Q."/>
            <person name="Feng Q."/>
            <person name="Zhang L."/>
            <person name="Zhu J."/>
            <person name="Weng Q."/>
            <person name="Mu J."/>
            <person name="Lu Y."/>
            <person name="Fan D."/>
            <person name="Liu Y."/>
            <person name="Guan J."/>
            <person name="Zhang Y."/>
            <person name="Yu S."/>
            <person name="Liu X."/>
            <person name="Zhang Y."/>
            <person name="Hong G."/>
            <person name="Han B."/>
            <person name="Choisne N."/>
            <person name="Demange N."/>
            <person name="Orjeda G."/>
            <person name="Samain S."/>
            <person name="Cattolico L."/>
            <person name="Pelletier E."/>
            <person name="Couloux A."/>
            <person name="Segurens B."/>
            <person name="Wincker P."/>
            <person name="D'Hont A."/>
            <person name="Scarpelli C."/>
            <person name="Weissenbach J."/>
            <person name="Salanoubat M."/>
            <person name="Quetier F."/>
            <person name="Yu Y."/>
            <person name="Kim H.R."/>
            <person name="Rambo T."/>
            <person name="Currie J."/>
            <person name="Collura K."/>
            <person name="Luo M."/>
            <person name="Yang T."/>
            <person name="Ammiraju J.S.S."/>
            <person name="Engler F."/>
            <person name="Soderlund C."/>
            <person name="Wing R.A."/>
            <person name="Palmer L.E."/>
            <person name="de la Bastide M."/>
            <person name="Spiegel L."/>
            <person name="Nascimento L."/>
            <person name="Zutavern T."/>
            <person name="O'Shaughnessy A."/>
            <person name="Dike S."/>
            <person name="Dedhia N."/>
            <person name="Preston R."/>
            <person name="Balija V."/>
            <person name="McCombie W.R."/>
            <person name="Chow T."/>
            <person name="Chen H."/>
            <person name="Chung M."/>
            <person name="Chen C."/>
            <person name="Shaw J."/>
            <person name="Wu H."/>
            <person name="Hsiao K."/>
            <person name="Chao Y."/>
            <person name="Chu M."/>
            <person name="Cheng C."/>
            <person name="Hour A."/>
            <person name="Lee P."/>
            <person name="Lin S."/>
            <person name="Lin Y."/>
            <person name="Liou J."/>
            <person name="Liu S."/>
            <person name="Hsing Y."/>
            <person name="Raghuvanshi S."/>
            <person name="Mohanty A."/>
            <person name="Bharti A.K."/>
            <person name="Gaur A."/>
            <person name="Gupta V."/>
            <person name="Kumar D."/>
            <person name="Ravi V."/>
            <person name="Vij S."/>
            <person name="Kapur A."/>
            <person name="Khurana P."/>
            <person name="Khurana P."/>
            <person name="Khurana J.P."/>
            <person name="Tyagi A.K."/>
            <person name="Gaikwad K."/>
            <person name="Singh A."/>
            <person name="Dalal V."/>
            <person name="Srivastava S."/>
            <person name="Dixit A."/>
            <person name="Pal A.K."/>
            <person name="Ghazi I.A."/>
            <person name="Yadav M."/>
            <person name="Pandit A."/>
            <person name="Bhargava A."/>
            <person name="Sureshbabu K."/>
            <person name="Batra K."/>
            <person name="Sharma T.R."/>
            <person name="Mohapatra T."/>
            <person name="Singh N.K."/>
            <person name="Messing J."/>
            <person name="Nelson A.B."/>
            <person name="Fuks G."/>
            <person name="Kavchok S."/>
            <person name="Keizer G."/>
            <person name="Linton E."/>
            <person name="Llaca V."/>
            <person name="Song R."/>
            <person name="Tanyolac B."/>
            <person name="Young S."/>
            <person name="Ho-Il K."/>
            <person name="Hahn J.H."/>
            <person name="Sangsakoo G."/>
            <person name="Vanavichit A."/>
            <person name="de Mattos Luiz.A.T."/>
            <person name="Zimmer P.D."/>
            <person name="Malone G."/>
            <person name="Dellagostin O."/>
            <person name="de Oliveira A.C."/>
            <person name="Bevan M."/>
            <person name="Bancroft I."/>
            <person name="Minx P."/>
            <person name="Cordum H."/>
            <person name="Wilson R."/>
            <person name="Cheng Z."/>
            <person name="Jin W."/>
            <person name="Jiang J."/>
            <person name="Leong S.A."/>
            <person name="Iwama H."/>
            <person name="Gojobori T."/>
            <person name="Itoh T."/>
            <person name="Niimura Y."/>
            <person name="Fujii Y."/>
            <person name="Habara T."/>
            <person name="Sakai H."/>
            <person name="Sato Y."/>
            <person name="Wilson G."/>
            <person name="Kumar K."/>
            <person name="McCouch S."/>
            <person name="Juretic N."/>
            <person name="Hoen D."/>
            <person name="Wright S."/>
            <person name="Bruskiewich R."/>
            <person name="Bureau T."/>
            <person name="Miyao A."/>
            <person name="Hirochika H."/>
            <person name="Nishikawa T."/>
            <person name="Kadowaki K."/>
            <person name="Sugiura M."/>
            <person name="Burr B."/>
            <person name="Sasaki T."/>
        </authorList>
    </citation>
    <scope>NUCLEOTIDE SEQUENCE [LARGE SCALE GENOMIC DNA]</scope>
    <source>
        <strain evidence="3">cv. Nipponbare</strain>
    </source>
</reference>
<sequence>MAGASGLAITARVRHFQSTAATASNAVMVVVECCPPSSLVRRPRNRRMWLIKLVGTVTLLKVRSNGLRPGRNWRRAMVKGGTTWVATMSSCLTGTMDGEGSPRASSPTACMNCAMPTPSARPWLHVTPTTKPPQDSVVTCTHSRGGGPSSPTSGVQLKASCCTTAVSSSVGWLSATRMSSSMVQSADAATNMTPSSLVQSM</sequence>
<protein>
    <submittedName>
        <fullName evidence="2">Os10g0107200 protein</fullName>
    </submittedName>
</protein>
<name>A0A0N7KRC2_ORYSJ</name>
<evidence type="ECO:0000313" key="3">
    <source>
        <dbReference type="Proteomes" id="UP000059680"/>
    </source>
</evidence>
<keyword evidence="3" id="KW-1185">Reference proteome</keyword>
<dbReference type="EMBL" id="AP014966">
    <property type="protein sequence ID" value="BAT09610.1"/>
    <property type="molecule type" value="Genomic_DNA"/>
</dbReference>
<gene>
    <name evidence="2" type="ordered locus">Os10g0107200</name>
    <name evidence="2" type="ORF">OSNPB_100107200</name>
</gene>
<dbReference type="Proteomes" id="UP000059680">
    <property type="component" value="Chromosome 10"/>
</dbReference>
<evidence type="ECO:0000313" key="2">
    <source>
        <dbReference type="EMBL" id="BAT09610.1"/>
    </source>
</evidence>
<organism evidence="2 3">
    <name type="scientific">Oryza sativa subsp. japonica</name>
    <name type="common">Rice</name>
    <dbReference type="NCBI Taxonomy" id="39947"/>
    <lineage>
        <taxon>Eukaryota</taxon>
        <taxon>Viridiplantae</taxon>
        <taxon>Streptophyta</taxon>
        <taxon>Embryophyta</taxon>
        <taxon>Tracheophyta</taxon>
        <taxon>Spermatophyta</taxon>
        <taxon>Magnoliopsida</taxon>
        <taxon>Liliopsida</taxon>
        <taxon>Poales</taxon>
        <taxon>Poaceae</taxon>
        <taxon>BOP clade</taxon>
        <taxon>Oryzoideae</taxon>
        <taxon>Oryzeae</taxon>
        <taxon>Oryzinae</taxon>
        <taxon>Oryza</taxon>
        <taxon>Oryza sativa</taxon>
    </lineage>
</organism>
<dbReference type="InParanoid" id="A0A0N7KRC2"/>
<accession>A0A0N7KRC2</accession>
<proteinExistence type="predicted"/>
<reference evidence="2 3" key="2">
    <citation type="journal article" date="2013" name="Plant Cell Physiol.">
        <title>Rice Annotation Project Database (RAP-DB): an integrative and interactive database for rice genomics.</title>
        <authorList>
            <person name="Sakai H."/>
            <person name="Lee S.S."/>
            <person name="Tanaka T."/>
            <person name="Numa H."/>
            <person name="Kim J."/>
            <person name="Kawahara Y."/>
            <person name="Wakimoto H."/>
            <person name="Yang C.C."/>
            <person name="Iwamoto M."/>
            <person name="Abe T."/>
            <person name="Yamada Y."/>
            <person name="Muto A."/>
            <person name="Inokuchi H."/>
            <person name="Ikemura T."/>
            <person name="Matsumoto T."/>
            <person name="Sasaki T."/>
            <person name="Itoh T."/>
        </authorList>
    </citation>
    <scope>NUCLEOTIDE SEQUENCE [LARGE SCALE GENOMIC DNA]</scope>
    <source>
        <strain evidence="3">cv. Nipponbare</strain>
    </source>
</reference>
<reference evidence="2 3" key="3">
    <citation type="journal article" date="2013" name="Rice">
        <title>Improvement of the Oryza sativa Nipponbare reference genome using next generation sequence and optical map data.</title>
        <authorList>
            <person name="Kawahara Y."/>
            <person name="de la Bastide M."/>
            <person name="Hamilton J.P."/>
            <person name="Kanamori H."/>
            <person name="McCombie W.R."/>
            <person name="Ouyang S."/>
            <person name="Schwartz D.C."/>
            <person name="Tanaka T."/>
            <person name="Wu J."/>
            <person name="Zhou S."/>
            <person name="Childs K.L."/>
            <person name="Davidson R.M."/>
            <person name="Lin H."/>
            <person name="Quesada-Ocampo L."/>
            <person name="Vaillancourt B."/>
            <person name="Sakai H."/>
            <person name="Lee S.S."/>
            <person name="Kim J."/>
            <person name="Numa H."/>
            <person name="Itoh T."/>
            <person name="Buell C.R."/>
            <person name="Matsumoto T."/>
        </authorList>
    </citation>
    <scope>NUCLEOTIDE SEQUENCE [LARGE SCALE GENOMIC DNA]</scope>
    <source>
        <strain evidence="3">cv. Nipponbare</strain>
    </source>
</reference>
<dbReference type="Gramene" id="Os10t0107200-00">
    <property type="protein sequence ID" value="Os10t0107200-00"/>
    <property type="gene ID" value="Os10g0107200"/>
</dbReference>
<dbReference type="PaxDb" id="39947-A0A0N7KRC2"/>
<feature type="region of interest" description="Disordered" evidence="1">
    <location>
        <begin position="134"/>
        <end position="155"/>
    </location>
</feature>
<dbReference type="AlphaFoldDB" id="A0A0N7KRC2"/>